<accession>A0A4P8NFH9</accession>
<keyword evidence="1" id="KW-1188">Viral release from host cell</keyword>
<dbReference type="Pfam" id="PF03592">
    <property type="entry name" value="Terminase_2"/>
    <property type="match status" value="1"/>
</dbReference>
<name>A0A4P8NFH9_9CAUD</name>
<dbReference type="InterPro" id="IPR052404">
    <property type="entry name" value="SPP1-like_terminase"/>
</dbReference>
<sequence>MGETKQIKLTAEQLELASKLTPLQRKFVMHLVSSSMNQREAYVKAGGKAETEKAQIASASRMLAQVSVKAFYDSLMNSIASDSIMTKQEALERLSKSARATIHDICTFELKQVGEDEDGNPVMQTVWTMKHSEDIDPVIAASIKSVTFTKTGPKIEMYDSNGSIKILSDLQGWNAPRKQEITGKDGSALAIKADVSAPEIASALAGLMAKL</sequence>
<dbReference type="PANTHER" id="PTHR41328:SF2">
    <property type="entry name" value="TERMINASE SMALL SUBUNIT"/>
    <property type="match status" value="1"/>
</dbReference>
<dbReference type="GO" id="GO:0051276">
    <property type="term" value="P:chromosome organization"/>
    <property type="evidence" value="ECO:0007669"/>
    <property type="project" value="InterPro"/>
</dbReference>
<reference evidence="3 4" key="1">
    <citation type="submission" date="2019-04" db="EMBL/GenBank/DDBJ databases">
        <title>Characterization and complete genome sequence analysis of a novel Podoviridae phage X14.</title>
        <authorList>
            <person name="Liu Y."/>
        </authorList>
    </citation>
    <scope>NUCLEOTIDE SEQUENCE [LARGE SCALE GENOMIC DNA]</scope>
</reference>
<dbReference type="Gene3D" id="1.10.10.1400">
    <property type="entry name" value="Terminase, small subunit, N-terminal DNA-binding domain, HTH motif"/>
    <property type="match status" value="1"/>
</dbReference>
<dbReference type="InterPro" id="IPR038713">
    <property type="entry name" value="Terminase_Gp1_N_sf"/>
</dbReference>
<dbReference type="KEGG" id="vg:77953357"/>
<evidence type="ECO:0000313" key="4">
    <source>
        <dbReference type="Proteomes" id="UP000300340"/>
    </source>
</evidence>
<proteinExistence type="predicted"/>
<dbReference type="RefSeq" id="YP_010676991.1">
    <property type="nucleotide sequence ID" value="NC_071016.1"/>
</dbReference>
<evidence type="ECO:0000256" key="2">
    <source>
        <dbReference type="ARBA" id="ARBA00023219"/>
    </source>
</evidence>
<organism evidence="3 4">
    <name type="scientific">Shewanella phage X14</name>
    <dbReference type="NCBI Taxonomy" id="2576871"/>
    <lineage>
        <taxon>Viruses</taxon>
        <taxon>Duplodnaviria</taxon>
        <taxon>Heunggongvirae</taxon>
        <taxon>Uroviricota</taxon>
        <taxon>Caudoviricetes</taxon>
        <taxon>Bocovirus</taxon>
        <taxon>Bocovirus X14</taxon>
    </lineage>
</organism>
<evidence type="ECO:0000313" key="3">
    <source>
        <dbReference type="EMBL" id="QCQ65292.1"/>
    </source>
</evidence>
<dbReference type="PANTHER" id="PTHR41328">
    <property type="entry name" value="TERMINASE SMALL SUBUNIT-RELATED"/>
    <property type="match status" value="1"/>
</dbReference>
<dbReference type="Proteomes" id="UP000300340">
    <property type="component" value="Segment"/>
</dbReference>
<evidence type="ECO:0000256" key="1">
    <source>
        <dbReference type="ARBA" id="ARBA00022612"/>
    </source>
</evidence>
<keyword evidence="4" id="KW-1185">Reference proteome</keyword>
<keyword evidence="2" id="KW-0231">Viral genome packaging</keyword>
<dbReference type="GeneID" id="77953357"/>
<dbReference type="InterPro" id="IPR005335">
    <property type="entry name" value="Terminase_ssu"/>
</dbReference>
<protein>
    <submittedName>
        <fullName evidence="3">Terminase small subunit</fullName>
    </submittedName>
</protein>
<dbReference type="EMBL" id="MK796797">
    <property type="protein sequence ID" value="QCQ65292.1"/>
    <property type="molecule type" value="Genomic_DNA"/>
</dbReference>